<name>A0A2A6BB95_PRIPA</name>
<keyword evidence="2" id="KW-0812">Transmembrane</keyword>
<evidence type="ECO:0000256" key="1">
    <source>
        <dbReference type="SAM" id="MobiDB-lite"/>
    </source>
</evidence>
<keyword evidence="4" id="KW-1185">Reference proteome</keyword>
<reference evidence="4" key="1">
    <citation type="journal article" date="2008" name="Nat. Genet.">
        <title>The Pristionchus pacificus genome provides a unique perspective on nematode lifestyle and parasitism.</title>
        <authorList>
            <person name="Dieterich C."/>
            <person name="Clifton S.W."/>
            <person name="Schuster L.N."/>
            <person name="Chinwalla A."/>
            <person name="Delehaunty K."/>
            <person name="Dinkelacker I."/>
            <person name="Fulton L."/>
            <person name="Fulton R."/>
            <person name="Godfrey J."/>
            <person name="Minx P."/>
            <person name="Mitreva M."/>
            <person name="Roeseler W."/>
            <person name="Tian H."/>
            <person name="Witte H."/>
            <person name="Yang S.P."/>
            <person name="Wilson R.K."/>
            <person name="Sommer R.J."/>
        </authorList>
    </citation>
    <scope>NUCLEOTIDE SEQUENCE [LARGE SCALE GENOMIC DNA]</scope>
    <source>
        <strain evidence="4">PS312</strain>
    </source>
</reference>
<dbReference type="Proteomes" id="UP000005239">
    <property type="component" value="Unassembled WGS sequence"/>
</dbReference>
<reference evidence="3" key="2">
    <citation type="submission" date="2022-06" db="UniProtKB">
        <authorList>
            <consortium name="EnsemblMetazoa"/>
        </authorList>
    </citation>
    <scope>IDENTIFICATION</scope>
    <source>
        <strain evidence="3">PS312</strain>
    </source>
</reference>
<dbReference type="GO" id="GO:0016020">
    <property type="term" value="C:membrane"/>
    <property type="evidence" value="ECO:0000318"/>
    <property type="project" value="GO_Central"/>
</dbReference>
<accession>A0A8R1YJD6</accession>
<evidence type="ECO:0000313" key="3">
    <source>
        <dbReference type="EnsemblMetazoa" id="PPA32564.1"/>
    </source>
</evidence>
<evidence type="ECO:0000313" key="4">
    <source>
        <dbReference type="Proteomes" id="UP000005239"/>
    </source>
</evidence>
<keyword evidence="2" id="KW-0472">Membrane</keyword>
<feature type="transmembrane region" description="Helical" evidence="2">
    <location>
        <begin position="56"/>
        <end position="79"/>
    </location>
</feature>
<feature type="transmembrane region" description="Helical" evidence="2">
    <location>
        <begin position="153"/>
        <end position="171"/>
    </location>
</feature>
<evidence type="ECO:0000256" key="2">
    <source>
        <dbReference type="SAM" id="Phobius"/>
    </source>
</evidence>
<feature type="region of interest" description="Disordered" evidence="1">
    <location>
        <begin position="1"/>
        <end position="32"/>
    </location>
</feature>
<gene>
    <name evidence="3" type="primary">WBGene00205425</name>
</gene>
<protein>
    <submittedName>
        <fullName evidence="3">Uncharacterized protein</fullName>
    </submittedName>
</protein>
<dbReference type="EnsemblMetazoa" id="PPA32564.1">
    <property type="protein sequence ID" value="PPA32564.1"/>
    <property type="gene ID" value="WBGene00205425"/>
</dbReference>
<sequence length="243" mass="28364">MSSNESDRQPSEGSHRRHSDEEPLLASPSPPPITYTHKKLQDDGTLYRVCMDSIHLVHAVPLFIIIKCVLYLILLIPLVSKSSSLVIAFSIFTWILVALTGLTLYAGLIMEKYVLIIPSLFVSFLTVFLLSLHTFVKFLQLTSLREELTRVHIMGNVFQFLFLIFEMYYLYTVSRTFVYICDVRMNKDIHDRRRKHTIVKGRVVEAERKFTIIYEMDDDISHASLEDFRMEKYGQKKKRIDHV</sequence>
<feature type="compositionally biased region" description="Basic and acidic residues" evidence="1">
    <location>
        <begin position="1"/>
        <end position="21"/>
    </location>
</feature>
<feature type="transmembrane region" description="Helical" evidence="2">
    <location>
        <begin position="85"/>
        <end position="106"/>
    </location>
</feature>
<accession>A0A2A6BB95</accession>
<organism evidence="3 4">
    <name type="scientific">Pristionchus pacificus</name>
    <name type="common">Parasitic nematode worm</name>
    <dbReference type="NCBI Taxonomy" id="54126"/>
    <lineage>
        <taxon>Eukaryota</taxon>
        <taxon>Metazoa</taxon>
        <taxon>Ecdysozoa</taxon>
        <taxon>Nematoda</taxon>
        <taxon>Chromadorea</taxon>
        <taxon>Rhabditida</taxon>
        <taxon>Rhabditina</taxon>
        <taxon>Diplogasteromorpha</taxon>
        <taxon>Diplogasteroidea</taxon>
        <taxon>Neodiplogasteridae</taxon>
        <taxon>Pristionchus</taxon>
    </lineage>
</organism>
<dbReference type="AlphaFoldDB" id="A0A2A6BB95"/>
<proteinExistence type="predicted"/>
<keyword evidence="2" id="KW-1133">Transmembrane helix</keyword>
<feature type="transmembrane region" description="Helical" evidence="2">
    <location>
        <begin position="113"/>
        <end position="133"/>
    </location>
</feature>